<reference evidence="2" key="1">
    <citation type="journal article" date="2019" name="Int. J. Syst. Evol. Microbiol.">
        <title>The Global Catalogue of Microorganisms (GCM) 10K type strain sequencing project: providing services to taxonomists for standard genome sequencing and annotation.</title>
        <authorList>
            <consortium name="The Broad Institute Genomics Platform"/>
            <consortium name="The Broad Institute Genome Sequencing Center for Infectious Disease"/>
            <person name="Wu L."/>
            <person name="Ma J."/>
        </authorList>
    </citation>
    <scope>NUCLEOTIDE SEQUENCE [LARGE SCALE GENOMIC DNA]</scope>
    <source>
        <strain evidence="2">KCTC 13528</strain>
    </source>
</reference>
<proteinExistence type="predicted"/>
<accession>A0ABW5ZGP2</accession>
<gene>
    <name evidence="1" type="ORF">ACFS5P_09760</name>
</gene>
<evidence type="ECO:0000313" key="2">
    <source>
        <dbReference type="Proteomes" id="UP001597561"/>
    </source>
</evidence>
<protein>
    <submittedName>
        <fullName evidence="1">DUF6155 family protein</fullName>
    </submittedName>
</protein>
<dbReference type="InterPro" id="IPR046153">
    <property type="entry name" value="DUF6155"/>
</dbReference>
<dbReference type="RefSeq" id="WP_239581453.1">
    <property type="nucleotide sequence ID" value="NZ_JAFBDK010000005.1"/>
</dbReference>
<name>A0ABW5ZGP2_9BACL</name>
<dbReference type="Proteomes" id="UP001597561">
    <property type="component" value="Unassembled WGS sequence"/>
</dbReference>
<evidence type="ECO:0000313" key="1">
    <source>
        <dbReference type="EMBL" id="MFD2912159.1"/>
    </source>
</evidence>
<dbReference type="EMBL" id="JBHUPG010000019">
    <property type="protein sequence ID" value="MFD2912159.1"/>
    <property type="molecule type" value="Genomic_DNA"/>
</dbReference>
<dbReference type="Pfam" id="PF19652">
    <property type="entry name" value="DUF6155"/>
    <property type="match status" value="1"/>
</dbReference>
<sequence length="180" mass="20668">MPIKLTELKKELKSYDQKELISLISELYKLNPEVKNYLSAKFQGEEAVEVLFEEARKKIKNVFFPDRGFGKLSLTTAKKAISDFKRQTGDEDKTADLMIYYVELGTEFTAMYGDIDGAFYSSMASTFAQAVEIIDTSHERVASYEDRFQSILEEAAQVGWGYPDVLNEIYSDMEFRPEDE</sequence>
<organism evidence="1 2">
    <name type="scientific">Jeotgalibacillus terrae</name>
    <dbReference type="NCBI Taxonomy" id="587735"/>
    <lineage>
        <taxon>Bacteria</taxon>
        <taxon>Bacillati</taxon>
        <taxon>Bacillota</taxon>
        <taxon>Bacilli</taxon>
        <taxon>Bacillales</taxon>
        <taxon>Caryophanaceae</taxon>
        <taxon>Jeotgalibacillus</taxon>
    </lineage>
</organism>
<keyword evidence="2" id="KW-1185">Reference proteome</keyword>
<comment type="caution">
    <text evidence="1">The sequence shown here is derived from an EMBL/GenBank/DDBJ whole genome shotgun (WGS) entry which is preliminary data.</text>
</comment>